<evidence type="ECO:0000313" key="2">
    <source>
        <dbReference type="Proteomes" id="UP000054565"/>
    </source>
</evidence>
<organism evidence="1 2">
    <name type="scientific">Coccidioides immitis RMSCC 2394</name>
    <dbReference type="NCBI Taxonomy" id="404692"/>
    <lineage>
        <taxon>Eukaryota</taxon>
        <taxon>Fungi</taxon>
        <taxon>Dikarya</taxon>
        <taxon>Ascomycota</taxon>
        <taxon>Pezizomycotina</taxon>
        <taxon>Eurotiomycetes</taxon>
        <taxon>Eurotiomycetidae</taxon>
        <taxon>Onygenales</taxon>
        <taxon>Onygenaceae</taxon>
        <taxon>Coccidioides</taxon>
    </lineage>
</organism>
<dbReference type="AlphaFoldDB" id="A0A0J6YFB2"/>
<dbReference type="EMBL" id="DS028096">
    <property type="protein sequence ID" value="KMP06375.1"/>
    <property type="molecule type" value="Genomic_DNA"/>
</dbReference>
<reference evidence="2" key="1">
    <citation type="journal article" date="2010" name="Genome Res.">
        <title>Population genomic sequencing of Coccidioides fungi reveals recent hybridization and transposon control.</title>
        <authorList>
            <person name="Neafsey D.E."/>
            <person name="Barker B.M."/>
            <person name="Sharpton T.J."/>
            <person name="Stajich J.E."/>
            <person name="Park D.J."/>
            <person name="Whiston E."/>
            <person name="Hung C.-Y."/>
            <person name="McMahan C."/>
            <person name="White J."/>
            <person name="Sykes S."/>
            <person name="Heiman D."/>
            <person name="Young S."/>
            <person name="Zeng Q."/>
            <person name="Abouelleil A."/>
            <person name="Aftuck L."/>
            <person name="Bessette D."/>
            <person name="Brown A."/>
            <person name="FitzGerald M."/>
            <person name="Lui A."/>
            <person name="Macdonald J.P."/>
            <person name="Priest M."/>
            <person name="Orbach M.J."/>
            <person name="Galgiani J.N."/>
            <person name="Kirkland T.N."/>
            <person name="Cole G.T."/>
            <person name="Birren B.W."/>
            <person name="Henn M.R."/>
            <person name="Taylor J.W."/>
            <person name="Rounsley S.D."/>
        </authorList>
    </citation>
    <scope>NUCLEOTIDE SEQUENCE [LARGE SCALE GENOMIC DNA]</scope>
    <source>
        <strain evidence="2">RMSCC 2394</strain>
    </source>
</reference>
<dbReference type="Proteomes" id="UP000054565">
    <property type="component" value="Unassembled WGS sequence"/>
</dbReference>
<evidence type="ECO:0000313" key="1">
    <source>
        <dbReference type="EMBL" id="KMP06375.1"/>
    </source>
</evidence>
<protein>
    <submittedName>
        <fullName evidence="1">Uncharacterized protein</fullName>
    </submittedName>
</protein>
<sequence length="103" mass="12244">MKDGWFKRIYPAKQVRGFGVERNLQLVKHGDHDDRILSRWRSKRKHGHHSFDEPFLQLPPTQQTLISMLLSIPNAVTLDDPIIIRVALHRSNVFAVWNVRYFW</sequence>
<gene>
    <name evidence="1" type="ORF">CIRG_06055</name>
</gene>
<proteinExistence type="predicted"/>
<name>A0A0J6YFB2_COCIT</name>
<accession>A0A0J6YFB2</accession>